<keyword evidence="7" id="KW-1185">Reference proteome</keyword>
<organism evidence="6 7">
    <name type="scientific">Segatella baroniae F0067</name>
    <dbReference type="NCBI Taxonomy" id="1115809"/>
    <lineage>
        <taxon>Bacteria</taxon>
        <taxon>Pseudomonadati</taxon>
        <taxon>Bacteroidota</taxon>
        <taxon>Bacteroidia</taxon>
        <taxon>Bacteroidales</taxon>
        <taxon>Prevotellaceae</taxon>
        <taxon>Segatella</taxon>
    </lineage>
</organism>
<dbReference type="EC" id="2.7.7.7" evidence="6"/>
<evidence type="ECO:0000313" key="6">
    <source>
        <dbReference type="EMBL" id="ERK38829.1"/>
    </source>
</evidence>
<dbReference type="GO" id="GO:0003887">
    <property type="term" value="F:DNA-directed DNA polymerase activity"/>
    <property type="evidence" value="ECO:0007669"/>
    <property type="project" value="UniProtKB-KW"/>
</dbReference>
<keyword evidence="4" id="KW-0239">DNA-directed DNA polymerase</keyword>
<dbReference type="NCBIfam" id="TIGR01128">
    <property type="entry name" value="holA"/>
    <property type="match status" value="1"/>
</dbReference>
<protein>
    <submittedName>
        <fullName evidence="6">DNA polymerase III, delta subunit</fullName>
        <ecNumber evidence="6">2.7.7.7</ecNumber>
    </submittedName>
</protein>
<dbReference type="InterPro" id="IPR010372">
    <property type="entry name" value="DNA_pol3_delta_N"/>
</dbReference>
<evidence type="ECO:0000256" key="4">
    <source>
        <dbReference type="ARBA" id="ARBA00022932"/>
    </source>
</evidence>
<dbReference type="EMBL" id="AWEY01000033">
    <property type="protein sequence ID" value="ERK38829.1"/>
    <property type="molecule type" value="Genomic_DNA"/>
</dbReference>
<evidence type="ECO:0000259" key="5">
    <source>
        <dbReference type="Pfam" id="PF06144"/>
    </source>
</evidence>
<comment type="caution">
    <text evidence="6">The sequence shown here is derived from an EMBL/GenBank/DDBJ whole genome shotgun (WGS) entry which is preliminary data.</text>
</comment>
<dbReference type="Pfam" id="PF06144">
    <property type="entry name" value="DNA_pol3_delta"/>
    <property type="match status" value="1"/>
</dbReference>
<keyword evidence="1 6" id="KW-0808">Transferase</keyword>
<dbReference type="Gene3D" id="3.40.50.300">
    <property type="entry name" value="P-loop containing nucleotide triphosphate hydrolases"/>
    <property type="match status" value="1"/>
</dbReference>
<accession>U2P532</accession>
<sequence length="343" mass="39362">MAEKKTSPSFEQIMKDLTARNFSPIYILMGEEAYFIDKISDFIEENVLNPEERDFNQSVVFGSDVTAAQVADLAKGYPMMAEYRVVVVKEFQNLKSTEALEKYMEHPVKSTILVLCHKNGNIDRRKKLPAKAEQGGGVVFESKKLYDRELPGFITTYLKRRQSTIEPKAAQMMADHIGSDLNRLTSELDKVLISLPENDRRITPEVVEREVGVSKDFNAFEFRNAVIHRDVFKAYQIMKYFDKTPKAGSIYSFLPLLFAYFENLMIAYYAPERNNENSVAQYLDLRSAWSAKDYMAGMRNYSGVKTMQIIAKIREIDARSKGIDNPNTDAGELMKELIFFILH</sequence>
<dbReference type="PATRIC" id="fig|1115809.3.peg.1923"/>
<gene>
    <name evidence="6" type="primary">holA</name>
    <name evidence="6" type="ORF">HMPREF9135_1574</name>
</gene>
<dbReference type="InterPro" id="IPR005790">
    <property type="entry name" value="DNA_polIII_delta"/>
</dbReference>
<keyword evidence="2 6" id="KW-0548">Nucleotidyltransferase</keyword>
<dbReference type="PANTHER" id="PTHR34388:SF1">
    <property type="entry name" value="DNA POLYMERASE III SUBUNIT DELTA"/>
    <property type="match status" value="1"/>
</dbReference>
<dbReference type="Proteomes" id="UP000016648">
    <property type="component" value="Unassembled WGS sequence"/>
</dbReference>
<keyword evidence="3" id="KW-0235">DNA replication</keyword>
<dbReference type="GO" id="GO:0003677">
    <property type="term" value="F:DNA binding"/>
    <property type="evidence" value="ECO:0007669"/>
    <property type="project" value="InterPro"/>
</dbReference>
<dbReference type="Gene3D" id="1.10.8.60">
    <property type="match status" value="1"/>
</dbReference>
<name>U2P532_9BACT</name>
<evidence type="ECO:0000256" key="1">
    <source>
        <dbReference type="ARBA" id="ARBA00022679"/>
    </source>
</evidence>
<feature type="domain" description="DNA polymerase III delta N-terminal" evidence="5">
    <location>
        <begin position="26"/>
        <end position="134"/>
    </location>
</feature>
<reference evidence="6 7" key="1">
    <citation type="submission" date="2013-08" db="EMBL/GenBank/DDBJ databases">
        <authorList>
            <person name="Durkin A.S."/>
            <person name="Haft D.R."/>
            <person name="McCorrison J."/>
            <person name="Torralba M."/>
            <person name="Gillis M."/>
            <person name="Haft D.H."/>
            <person name="Methe B."/>
            <person name="Sutton G."/>
            <person name="Nelson K.E."/>
        </authorList>
    </citation>
    <scope>NUCLEOTIDE SEQUENCE [LARGE SCALE GENOMIC DNA]</scope>
    <source>
        <strain evidence="6 7">F0067</strain>
    </source>
</reference>
<evidence type="ECO:0000256" key="3">
    <source>
        <dbReference type="ARBA" id="ARBA00022705"/>
    </source>
</evidence>
<evidence type="ECO:0000313" key="7">
    <source>
        <dbReference type="Proteomes" id="UP000016648"/>
    </source>
</evidence>
<dbReference type="AlphaFoldDB" id="U2P532"/>
<dbReference type="SUPFAM" id="SSF52540">
    <property type="entry name" value="P-loop containing nucleoside triphosphate hydrolases"/>
    <property type="match status" value="1"/>
</dbReference>
<dbReference type="InterPro" id="IPR027417">
    <property type="entry name" value="P-loop_NTPase"/>
</dbReference>
<evidence type="ECO:0000256" key="2">
    <source>
        <dbReference type="ARBA" id="ARBA00022695"/>
    </source>
</evidence>
<dbReference type="PANTHER" id="PTHR34388">
    <property type="entry name" value="DNA POLYMERASE III SUBUNIT DELTA"/>
    <property type="match status" value="1"/>
</dbReference>
<dbReference type="RefSeq" id="WP_021590275.1">
    <property type="nucleotide sequence ID" value="NZ_AWEY01000033.1"/>
</dbReference>
<proteinExistence type="predicted"/>
<dbReference type="Gene3D" id="1.20.272.10">
    <property type="match status" value="1"/>
</dbReference>
<dbReference type="GO" id="GO:0006261">
    <property type="term" value="P:DNA-templated DNA replication"/>
    <property type="evidence" value="ECO:0007669"/>
    <property type="project" value="TreeGrafter"/>
</dbReference>
<dbReference type="GO" id="GO:0009360">
    <property type="term" value="C:DNA polymerase III complex"/>
    <property type="evidence" value="ECO:0007669"/>
    <property type="project" value="InterPro"/>
</dbReference>